<evidence type="ECO:0000313" key="5">
    <source>
        <dbReference type="EMBL" id="GEK28761.1"/>
    </source>
</evidence>
<dbReference type="InterPro" id="IPR000835">
    <property type="entry name" value="HTH_MarR-typ"/>
</dbReference>
<dbReference type="Gene3D" id="1.10.10.10">
    <property type="entry name" value="Winged helix-like DNA-binding domain superfamily/Winged helix DNA-binding domain"/>
    <property type="match status" value="1"/>
</dbReference>
<keyword evidence="1" id="KW-0805">Transcription regulation</keyword>
<accession>A0A0R2LBI1</accession>
<dbReference type="SUPFAM" id="SSF46785">
    <property type="entry name" value="Winged helix' DNA-binding domain"/>
    <property type="match status" value="1"/>
</dbReference>
<evidence type="ECO:0000259" key="4">
    <source>
        <dbReference type="PROSITE" id="PS50995"/>
    </source>
</evidence>
<dbReference type="Pfam" id="PF01047">
    <property type="entry name" value="MarR"/>
    <property type="match status" value="1"/>
</dbReference>
<dbReference type="OrthoDB" id="9799747at2"/>
<evidence type="ECO:0000256" key="2">
    <source>
        <dbReference type="ARBA" id="ARBA00023125"/>
    </source>
</evidence>
<dbReference type="PANTHER" id="PTHR42756">
    <property type="entry name" value="TRANSCRIPTIONAL REGULATOR, MARR"/>
    <property type="match status" value="1"/>
</dbReference>
<keyword evidence="2" id="KW-0238">DNA-binding</keyword>
<dbReference type="PANTHER" id="PTHR42756:SF1">
    <property type="entry name" value="TRANSCRIPTIONAL REPRESSOR OF EMRAB OPERON"/>
    <property type="match status" value="1"/>
</dbReference>
<evidence type="ECO:0000256" key="1">
    <source>
        <dbReference type="ARBA" id="ARBA00023015"/>
    </source>
</evidence>
<dbReference type="SMART" id="SM00347">
    <property type="entry name" value="HTH_MARR"/>
    <property type="match status" value="1"/>
</dbReference>
<comment type="caution">
    <text evidence="6">The sequence shown here is derived from an EMBL/GenBank/DDBJ whole genome shotgun (WGS) entry which is preliminary data.</text>
</comment>
<organism evidence="6 7">
    <name type="scientific">Furfurilactobacillus siliginis</name>
    <dbReference type="NCBI Taxonomy" id="348151"/>
    <lineage>
        <taxon>Bacteria</taxon>
        <taxon>Bacillati</taxon>
        <taxon>Bacillota</taxon>
        <taxon>Bacilli</taxon>
        <taxon>Lactobacillales</taxon>
        <taxon>Lactobacillaceae</taxon>
        <taxon>Furfurilactobacillus</taxon>
    </lineage>
</organism>
<dbReference type="EMBL" id="JQCB01000006">
    <property type="protein sequence ID" value="KRN96055.1"/>
    <property type="molecule type" value="Genomic_DNA"/>
</dbReference>
<dbReference type="AlphaFoldDB" id="A0A0R2LBI1"/>
<dbReference type="InterPro" id="IPR036390">
    <property type="entry name" value="WH_DNA-bd_sf"/>
</dbReference>
<evidence type="ECO:0000313" key="6">
    <source>
        <dbReference type="EMBL" id="KRN96055.1"/>
    </source>
</evidence>
<evidence type="ECO:0000313" key="8">
    <source>
        <dbReference type="Proteomes" id="UP000321429"/>
    </source>
</evidence>
<reference evidence="6 7" key="1">
    <citation type="journal article" date="2015" name="Genome Announc.">
        <title>Expanding the biotechnology potential of lactobacilli through comparative genomics of 213 strains and associated genera.</title>
        <authorList>
            <person name="Sun Z."/>
            <person name="Harris H.M."/>
            <person name="McCann A."/>
            <person name="Guo C."/>
            <person name="Argimon S."/>
            <person name="Zhang W."/>
            <person name="Yang X."/>
            <person name="Jeffery I.B."/>
            <person name="Cooney J.C."/>
            <person name="Kagawa T.F."/>
            <person name="Liu W."/>
            <person name="Song Y."/>
            <person name="Salvetti E."/>
            <person name="Wrobel A."/>
            <person name="Rasinkangas P."/>
            <person name="Parkhill J."/>
            <person name="Rea M.C."/>
            <person name="O'Sullivan O."/>
            <person name="Ritari J."/>
            <person name="Douillard F.P."/>
            <person name="Paul Ross R."/>
            <person name="Yang R."/>
            <person name="Briner A.E."/>
            <person name="Felis G.E."/>
            <person name="de Vos W.M."/>
            <person name="Barrangou R."/>
            <person name="Klaenhammer T.R."/>
            <person name="Caufield P.W."/>
            <person name="Cui Y."/>
            <person name="Zhang H."/>
            <person name="O'Toole P.W."/>
        </authorList>
    </citation>
    <scope>NUCLEOTIDE SEQUENCE [LARGE SCALE GENOMIC DNA]</scope>
    <source>
        <strain evidence="6 7">DSM 22696</strain>
    </source>
</reference>
<dbReference type="InterPro" id="IPR023187">
    <property type="entry name" value="Tscrpt_reg_MarR-type_CS"/>
</dbReference>
<reference evidence="5 8" key="2">
    <citation type="submission" date="2019-07" db="EMBL/GenBank/DDBJ databases">
        <title>Whole genome shotgun sequence of Lactobacillus siliginis NBRC 101315.</title>
        <authorList>
            <person name="Hosoyama A."/>
            <person name="Uohara A."/>
            <person name="Ohji S."/>
            <person name="Ichikawa N."/>
        </authorList>
    </citation>
    <scope>NUCLEOTIDE SEQUENCE [LARGE SCALE GENOMIC DNA]</scope>
    <source>
        <strain evidence="5 8">NBRC 101315</strain>
    </source>
</reference>
<dbReference type="Proteomes" id="UP000321429">
    <property type="component" value="Unassembled WGS sequence"/>
</dbReference>
<gene>
    <name evidence="6" type="ORF">IV55_GL001738</name>
    <name evidence="5" type="ORF">LSI01_10720</name>
</gene>
<sequence>MQNDMRLQIINKLNDLAHIRKQLQQLKSSKLALIDPNSGQGKVLAILKEQPAISQKELVTQLAMKPQSASEIIRKLEKKDYLTRQPDEKDKRSLTIQLTDAGQQAVTRLSLSEVDHIDALTQAQQQQLDYMLDQLIASFSEENTTAKQNFGTNLFGAATRK</sequence>
<name>A0A0R2LBI1_9LACO</name>
<evidence type="ECO:0000256" key="3">
    <source>
        <dbReference type="ARBA" id="ARBA00023163"/>
    </source>
</evidence>
<dbReference type="PRINTS" id="PR00598">
    <property type="entry name" value="HTHMARR"/>
</dbReference>
<protein>
    <recommendedName>
        <fullName evidence="4">HTH marR-type domain-containing protein</fullName>
    </recommendedName>
</protein>
<proteinExistence type="predicted"/>
<dbReference type="PROSITE" id="PS01117">
    <property type="entry name" value="HTH_MARR_1"/>
    <property type="match status" value="1"/>
</dbReference>
<keyword evidence="3" id="KW-0804">Transcription</keyword>
<dbReference type="GO" id="GO:0003677">
    <property type="term" value="F:DNA binding"/>
    <property type="evidence" value="ECO:0007669"/>
    <property type="project" value="UniProtKB-KW"/>
</dbReference>
<feature type="domain" description="HTH marR-type" evidence="4">
    <location>
        <begin position="1"/>
        <end position="137"/>
    </location>
</feature>
<dbReference type="EMBL" id="BJUD01000017">
    <property type="protein sequence ID" value="GEK28761.1"/>
    <property type="molecule type" value="Genomic_DNA"/>
</dbReference>
<dbReference type="Proteomes" id="UP000051139">
    <property type="component" value="Unassembled WGS sequence"/>
</dbReference>
<dbReference type="STRING" id="348151.IV55_GL001738"/>
<keyword evidence="7" id="KW-1185">Reference proteome</keyword>
<dbReference type="RefSeq" id="WP_057810288.1">
    <property type="nucleotide sequence ID" value="NZ_BJUD01000017.1"/>
</dbReference>
<dbReference type="PROSITE" id="PS50995">
    <property type="entry name" value="HTH_MARR_2"/>
    <property type="match status" value="1"/>
</dbReference>
<dbReference type="PATRIC" id="fig|348151.3.peg.1789"/>
<dbReference type="InterPro" id="IPR036388">
    <property type="entry name" value="WH-like_DNA-bd_sf"/>
</dbReference>
<evidence type="ECO:0000313" key="7">
    <source>
        <dbReference type="Proteomes" id="UP000051139"/>
    </source>
</evidence>
<dbReference type="GO" id="GO:0003700">
    <property type="term" value="F:DNA-binding transcription factor activity"/>
    <property type="evidence" value="ECO:0007669"/>
    <property type="project" value="InterPro"/>
</dbReference>